<feature type="compositionally biased region" description="Polar residues" evidence="1">
    <location>
        <begin position="99"/>
        <end position="111"/>
    </location>
</feature>
<dbReference type="EMBL" id="PYWW01000001">
    <property type="protein sequence ID" value="PTC33209.1"/>
    <property type="molecule type" value="Genomic_DNA"/>
</dbReference>
<evidence type="ECO:0000313" key="4">
    <source>
        <dbReference type="Proteomes" id="UP000095081"/>
    </source>
</evidence>
<organism evidence="3 5">
    <name type="scientific">Pseudomonas aylmerensis</name>
    <dbReference type="NCBI Taxonomy" id="1869229"/>
    <lineage>
        <taxon>Bacteria</taxon>
        <taxon>Pseudomonadati</taxon>
        <taxon>Pseudomonadota</taxon>
        <taxon>Gammaproteobacteria</taxon>
        <taxon>Pseudomonadales</taxon>
        <taxon>Pseudomonadaceae</taxon>
        <taxon>Pseudomonas</taxon>
    </lineage>
</organism>
<name>A0A2T4GBX9_9PSED</name>
<keyword evidence="4" id="KW-1185">Reference proteome</keyword>
<dbReference type="EMBL" id="MAUE01000032">
    <property type="protein sequence ID" value="OCW23534.1"/>
    <property type="molecule type" value="Genomic_DNA"/>
</dbReference>
<dbReference type="AlphaFoldDB" id="A0A2T4GBX9"/>
<reference evidence="3 5" key="2">
    <citation type="submission" date="2018-03" db="EMBL/GenBank/DDBJ databases">
        <title>Diversity of bacteria associated with corn roots inoculated with woodland soils in Canada, and Description of Pseudomonas aylmerense sp. nov.</title>
        <authorList>
            <person name="Tambong J.T."/>
            <person name="Xu R."/>
            <person name="Tchagang C."/>
        </authorList>
    </citation>
    <scope>NUCLEOTIDE SEQUENCE [LARGE SCALE GENOMIC DNA]</scope>
    <source>
        <strain evidence="3 5">S1E44</strain>
    </source>
</reference>
<dbReference type="RefSeq" id="WP_065907031.1">
    <property type="nucleotide sequence ID" value="NZ_MAUE01000032.1"/>
</dbReference>
<dbReference type="Proteomes" id="UP000095081">
    <property type="component" value="Unassembled WGS sequence"/>
</dbReference>
<evidence type="ECO:0000313" key="3">
    <source>
        <dbReference type="EMBL" id="PTC33209.1"/>
    </source>
</evidence>
<evidence type="ECO:0000256" key="1">
    <source>
        <dbReference type="SAM" id="MobiDB-lite"/>
    </source>
</evidence>
<evidence type="ECO:0000313" key="2">
    <source>
        <dbReference type="EMBL" id="OCW23534.1"/>
    </source>
</evidence>
<comment type="caution">
    <text evidence="3">The sequence shown here is derived from an EMBL/GenBank/DDBJ whole genome shotgun (WGS) entry which is preliminary data.</text>
</comment>
<sequence length="329" mass="37122">MKAGSVRLGHFEIQTETAEDKTRALYTNGRHQCKLVVLIAKNVADESGNWQFAALTAAERNSLTVTQYATNPDAPLPTGWHCDTDKDKYDPGLWPPRGSETNSTTLSSSPAKPSIASGPLEMVERYMRVNAGQPIQSYRFMARIQIAGKVYTTNYTDDDASFNSWVEIQPERPYVLRVAQLVRYIDNRAFEDKARNIYIDVHYWTPPRGLQFIQNVGIANPLNIKDEGRFFNTSDFISVPNDKSGILVERDSLEERVFMADVQQGIYSGNGPDIEYRRCFKVMRALKLHGGVPSTPHRDTGHWSLLDNFGCEHKFRLKLGGTPSLELTD</sequence>
<evidence type="ECO:0000313" key="5">
    <source>
        <dbReference type="Proteomes" id="UP000240571"/>
    </source>
</evidence>
<reference evidence="2 4" key="1">
    <citation type="submission" date="2016-06" db="EMBL/GenBank/DDBJ databases">
        <title>Draft genome sequence of Pseudomonas sp. S1E40, a novel strain antagonistic activity to fungal plant pathogen.</title>
        <authorList>
            <person name="Tambong J.T."/>
            <person name="Tchagang C."/>
            <person name="Xu R."/>
        </authorList>
    </citation>
    <scope>NUCLEOTIDE SEQUENCE [LARGE SCALE GENOMIC DNA]</scope>
    <source>
        <strain evidence="2 4">S1E40</strain>
    </source>
</reference>
<gene>
    <name evidence="2" type="ORF">BBG20_21905</name>
    <name evidence="3" type="ORF">C9382_00145</name>
</gene>
<dbReference type="Proteomes" id="UP000240571">
    <property type="component" value="Unassembled WGS sequence"/>
</dbReference>
<protein>
    <submittedName>
        <fullName evidence="3">Uncharacterized protein</fullName>
    </submittedName>
</protein>
<proteinExistence type="predicted"/>
<accession>A0A2T4GBX9</accession>
<feature type="region of interest" description="Disordered" evidence="1">
    <location>
        <begin position="76"/>
        <end position="116"/>
    </location>
</feature>
<dbReference type="OrthoDB" id="6891610at2"/>